<evidence type="ECO:0000313" key="3">
    <source>
        <dbReference type="Proteomes" id="UP000193240"/>
    </source>
</evidence>
<dbReference type="PANTHER" id="PTHR35186:SF4">
    <property type="entry name" value="PRION-INHIBITION AND PROPAGATION HELO DOMAIN-CONTAINING PROTEIN"/>
    <property type="match status" value="1"/>
</dbReference>
<dbReference type="Proteomes" id="UP000193240">
    <property type="component" value="Unassembled WGS sequence"/>
</dbReference>
<keyword evidence="3" id="KW-1185">Reference proteome</keyword>
<sequence length="492" mass="54626">MQWEWHRVRSSFHRSRREKINSKLTSLNDALRNCGLGRSDAPIEQGQRGVDEIRQLFDDKVIATTRRNAASLHKAINTSWGCSCVESHSGNILLDWHGIKRPQSNSFSLAFPPSSVPPFQHISTDQGWKFVAVCVQETSPATTSTAPESLPAAEDINQFLDPDKKRTRFFDLIRPRSPGKSPSVVVFQPGTIYFKLSDVVSYPYSAPSGRQSSVAGGRGSTPGLTKPLPGSCPLSQCYGPAQTPHGTIPVPDSDLLEIHLLPHDQQPGSIGGSISLQILLPGSVSKRIKAQSNMTRKERFGIAAALTWGTMYLCDSAWLNESIESKAIGVTFKKHGGVQDPRIFGHPFLNVIFPGSQVMSDQTVQTKENELVVKQIQNKTLCSLAIRLMELGLDKDFGQLRKEYDEEFSPDSGGVSVSDFEIARFFLHSLGRDCGINYQNAVGHCLRFLFAGSPENCFQDVRFRRTYFDMVIAPVQNVYNTIDQYQYQAQDP</sequence>
<proteinExistence type="predicted"/>
<dbReference type="AlphaFoldDB" id="A0A1Y2LUT1"/>
<dbReference type="Pfam" id="PF24476">
    <property type="entry name" value="DUF7580"/>
    <property type="match status" value="1"/>
</dbReference>
<dbReference type="InterPro" id="IPR056002">
    <property type="entry name" value="DUF7580"/>
</dbReference>
<gene>
    <name evidence="2" type="ORF">B5807_07296</name>
</gene>
<evidence type="ECO:0000259" key="1">
    <source>
        <dbReference type="Pfam" id="PF24476"/>
    </source>
</evidence>
<reference evidence="2 3" key="1">
    <citation type="journal article" date="2017" name="Genome Announc.">
        <title>Genome sequence of the saprophytic ascomycete Epicoccum nigrum ICMP 19927 strain isolated from New Zealand.</title>
        <authorList>
            <person name="Fokin M."/>
            <person name="Fleetwood D."/>
            <person name="Weir B.S."/>
            <person name="Villas-Boas S.G."/>
        </authorList>
    </citation>
    <scope>NUCLEOTIDE SEQUENCE [LARGE SCALE GENOMIC DNA]</scope>
    <source>
        <strain evidence="2 3">ICMP 19927</strain>
    </source>
</reference>
<dbReference type="EMBL" id="KZ107848">
    <property type="protein sequence ID" value="OSS47646.1"/>
    <property type="molecule type" value="Genomic_DNA"/>
</dbReference>
<dbReference type="InParanoid" id="A0A1Y2LUT1"/>
<organism evidence="2 3">
    <name type="scientific">Epicoccum nigrum</name>
    <name type="common">Soil fungus</name>
    <name type="synonym">Epicoccum purpurascens</name>
    <dbReference type="NCBI Taxonomy" id="105696"/>
    <lineage>
        <taxon>Eukaryota</taxon>
        <taxon>Fungi</taxon>
        <taxon>Dikarya</taxon>
        <taxon>Ascomycota</taxon>
        <taxon>Pezizomycotina</taxon>
        <taxon>Dothideomycetes</taxon>
        <taxon>Pleosporomycetidae</taxon>
        <taxon>Pleosporales</taxon>
        <taxon>Pleosporineae</taxon>
        <taxon>Didymellaceae</taxon>
        <taxon>Epicoccum</taxon>
    </lineage>
</organism>
<protein>
    <recommendedName>
        <fullName evidence="1">DUF7580 domain-containing protein</fullName>
    </recommendedName>
</protein>
<evidence type="ECO:0000313" key="2">
    <source>
        <dbReference type="EMBL" id="OSS47646.1"/>
    </source>
</evidence>
<dbReference type="PANTHER" id="PTHR35186">
    <property type="entry name" value="ANK_REP_REGION DOMAIN-CONTAINING PROTEIN"/>
    <property type="match status" value="1"/>
</dbReference>
<accession>A0A1Y2LUT1</accession>
<name>A0A1Y2LUT1_EPING</name>
<feature type="domain" description="DUF7580" evidence="1">
    <location>
        <begin position="262"/>
        <end position="474"/>
    </location>
</feature>